<dbReference type="Proteomes" id="UP001144205">
    <property type="component" value="Unassembled WGS sequence"/>
</dbReference>
<dbReference type="EMBL" id="BROH01000003">
    <property type="protein sequence ID" value="GKY87711.1"/>
    <property type="molecule type" value="Genomic_DNA"/>
</dbReference>
<dbReference type="PANTHER" id="PTHR43537">
    <property type="entry name" value="TRANSCRIPTIONAL REGULATOR, GNTR FAMILY"/>
    <property type="match status" value="1"/>
</dbReference>
<comment type="caution">
    <text evidence="5">The sequence shown here is derived from an EMBL/GenBank/DDBJ whole genome shotgun (WGS) entry which is preliminary data.</text>
</comment>
<evidence type="ECO:0000256" key="2">
    <source>
        <dbReference type="ARBA" id="ARBA00023125"/>
    </source>
</evidence>
<dbReference type="InterPro" id="IPR036388">
    <property type="entry name" value="WH-like_DNA-bd_sf"/>
</dbReference>
<dbReference type="SMART" id="SM00345">
    <property type="entry name" value="HTH_GNTR"/>
    <property type="match status" value="1"/>
</dbReference>
<keyword evidence="2" id="KW-0238">DNA-binding</keyword>
<dbReference type="PANTHER" id="PTHR43537:SF5">
    <property type="entry name" value="UXU OPERON TRANSCRIPTIONAL REGULATOR"/>
    <property type="match status" value="1"/>
</dbReference>
<keyword evidence="6" id="KW-1185">Reference proteome</keyword>
<protein>
    <submittedName>
        <fullName evidence="5">GntR family transcriptional regulator</fullName>
    </submittedName>
</protein>
<dbReference type="Pfam" id="PF07729">
    <property type="entry name" value="FCD"/>
    <property type="match status" value="1"/>
</dbReference>
<dbReference type="InterPro" id="IPR008920">
    <property type="entry name" value="TF_FadR/GntR_C"/>
</dbReference>
<reference evidence="5" key="1">
    <citation type="journal article" date="2023" name="Int. J. Syst. Evol. Microbiol.">
        <title>Sinisalibacter aestuarii sp. nov., isolated from estuarine sediment of the Arakawa River.</title>
        <authorList>
            <person name="Arafat S.T."/>
            <person name="Hirano S."/>
            <person name="Sato A."/>
            <person name="Takeuchi K."/>
            <person name="Yasuda T."/>
            <person name="Terahara T."/>
            <person name="Hamada M."/>
            <person name="Kobayashi T."/>
        </authorList>
    </citation>
    <scope>NUCLEOTIDE SEQUENCE</scope>
    <source>
        <strain evidence="5">B-399</strain>
    </source>
</reference>
<keyword evidence="3" id="KW-0804">Transcription</keyword>
<dbReference type="Pfam" id="PF00392">
    <property type="entry name" value="GntR"/>
    <property type="match status" value="1"/>
</dbReference>
<dbReference type="InterPro" id="IPR000524">
    <property type="entry name" value="Tscrpt_reg_HTH_GntR"/>
</dbReference>
<dbReference type="PROSITE" id="PS50949">
    <property type="entry name" value="HTH_GNTR"/>
    <property type="match status" value="1"/>
</dbReference>
<dbReference type="SUPFAM" id="SSF48008">
    <property type="entry name" value="GntR ligand-binding domain-like"/>
    <property type="match status" value="1"/>
</dbReference>
<evidence type="ECO:0000313" key="6">
    <source>
        <dbReference type="Proteomes" id="UP001144205"/>
    </source>
</evidence>
<sequence>MAKDEKPASTGTAKRERGATTVYQALREEILTLKREPGSGLDEVGIASEFNLSRTPVREAIFMLSGEGLVKVLQNRSSIVMPLSMHRLNDLLDTWLILFRSICVDAARRRTEDDIATLRAAVDSFEATIGREETLEIALALLGLQRGYTDVARNFFLGRYYPQCLDAGRRTLLLHYFPYAAEADLRLQAELHRALIDAIGKGDVTACNRIVGDQIAAILNVIRASLEPSIADEVDLSTSALD</sequence>
<organism evidence="5 6">
    <name type="scientific">Sinisalibacter aestuarii</name>
    <dbReference type="NCBI Taxonomy" id="2949426"/>
    <lineage>
        <taxon>Bacteria</taxon>
        <taxon>Pseudomonadati</taxon>
        <taxon>Pseudomonadota</taxon>
        <taxon>Alphaproteobacteria</taxon>
        <taxon>Rhodobacterales</taxon>
        <taxon>Roseobacteraceae</taxon>
        <taxon>Sinisalibacter</taxon>
    </lineage>
</organism>
<proteinExistence type="predicted"/>
<evidence type="ECO:0000256" key="1">
    <source>
        <dbReference type="ARBA" id="ARBA00023015"/>
    </source>
</evidence>
<dbReference type="RefSeq" id="WP_281841688.1">
    <property type="nucleotide sequence ID" value="NZ_BROH01000003.1"/>
</dbReference>
<evidence type="ECO:0000313" key="5">
    <source>
        <dbReference type="EMBL" id="GKY87711.1"/>
    </source>
</evidence>
<dbReference type="SUPFAM" id="SSF46785">
    <property type="entry name" value="Winged helix' DNA-binding domain"/>
    <property type="match status" value="1"/>
</dbReference>
<keyword evidence="1" id="KW-0805">Transcription regulation</keyword>
<name>A0ABQ5LTQ9_9RHOB</name>
<dbReference type="Gene3D" id="1.20.120.530">
    <property type="entry name" value="GntR ligand-binding domain-like"/>
    <property type="match status" value="1"/>
</dbReference>
<dbReference type="InterPro" id="IPR036390">
    <property type="entry name" value="WH_DNA-bd_sf"/>
</dbReference>
<evidence type="ECO:0000259" key="4">
    <source>
        <dbReference type="PROSITE" id="PS50949"/>
    </source>
</evidence>
<dbReference type="InterPro" id="IPR011711">
    <property type="entry name" value="GntR_C"/>
</dbReference>
<dbReference type="Gene3D" id="1.10.10.10">
    <property type="entry name" value="Winged helix-like DNA-binding domain superfamily/Winged helix DNA-binding domain"/>
    <property type="match status" value="1"/>
</dbReference>
<feature type="domain" description="HTH gntR-type" evidence="4">
    <location>
        <begin position="16"/>
        <end position="83"/>
    </location>
</feature>
<evidence type="ECO:0000256" key="3">
    <source>
        <dbReference type="ARBA" id="ARBA00023163"/>
    </source>
</evidence>
<accession>A0ABQ5LTQ9</accession>
<gene>
    <name evidence="5" type="ORF">STA1M1_15800</name>
</gene>